<evidence type="ECO:0008006" key="5">
    <source>
        <dbReference type="Google" id="ProtNLM"/>
    </source>
</evidence>
<dbReference type="InterPro" id="IPR036397">
    <property type="entry name" value="RNaseH_sf"/>
</dbReference>
<evidence type="ECO:0000313" key="4">
    <source>
        <dbReference type="Proteomes" id="UP000694701"/>
    </source>
</evidence>
<dbReference type="InterPro" id="IPR038717">
    <property type="entry name" value="Tc1-like_DDE_dom"/>
</dbReference>
<dbReference type="PANTHER" id="PTHR23022">
    <property type="entry name" value="TRANSPOSABLE ELEMENT-RELATED"/>
    <property type="match status" value="1"/>
</dbReference>
<dbReference type="InterPro" id="IPR052338">
    <property type="entry name" value="Transposase_5"/>
</dbReference>
<name>A0A8C2FK92_CYPCA</name>
<evidence type="ECO:0000259" key="1">
    <source>
        <dbReference type="Pfam" id="PF01498"/>
    </source>
</evidence>
<feature type="domain" description="Transposase Tc1-like" evidence="1">
    <location>
        <begin position="109"/>
        <end position="153"/>
    </location>
</feature>
<dbReference type="Proteomes" id="UP000694701">
    <property type="component" value="Unplaced"/>
</dbReference>
<evidence type="ECO:0000313" key="3">
    <source>
        <dbReference type="Ensembl" id="ENSCCRP00020056421.1"/>
    </source>
</evidence>
<dbReference type="GO" id="GO:0003677">
    <property type="term" value="F:DNA binding"/>
    <property type="evidence" value="ECO:0007669"/>
    <property type="project" value="InterPro"/>
</dbReference>
<dbReference type="Ensembl" id="ENSCCRT00020062206.1">
    <property type="protein sequence ID" value="ENSCCRP00020056421.1"/>
    <property type="gene ID" value="ENSCCRG00020026757.1"/>
</dbReference>
<protein>
    <recommendedName>
        <fullName evidence="5">Transposase</fullName>
    </recommendedName>
</protein>
<evidence type="ECO:0000259" key="2">
    <source>
        <dbReference type="Pfam" id="PF13358"/>
    </source>
</evidence>
<dbReference type="GO" id="GO:0015074">
    <property type="term" value="P:DNA integration"/>
    <property type="evidence" value="ECO:0007669"/>
    <property type="project" value="InterPro"/>
</dbReference>
<dbReference type="InterPro" id="IPR002492">
    <property type="entry name" value="Transposase_Tc1-like"/>
</dbReference>
<dbReference type="GO" id="GO:0006313">
    <property type="term" value="P:DNA transposition"/>
    <property type="evidence" value="ECO:0007669"/>
    <property type="project" value="InterPro"/>
</dbReference>
<accession>A0A8C2FK92</accession>
<proteinExistence type="predicted"/>
<reference evidence="3" key="1">
    <citation type="submission" date="2025-08" db="UniProtKB">
        <authorList>
            <consortium name="Ensembl"/>
        </authorList>
    </citation>
    <scope>IDENTIFICATION</scope>
</reference>
<dbReference type="Gene3D" id="3.30.420.10">
    <property type="entry name" value="Ribonuclease H-like superfamily/Ribonuclease H"/>
    <property type="match status" value="1"/>
</dbReference>
<dbReference type="AlphaFoldDB" id="A0A8C2FK92"/>
<dbReference type="Pfam" id="PF13358">
    <property type="entry name" value="DDE_3"/>
    <property type="match status" value="1"/>
</dbReference>
<feature type="domain" description="Tc1-like transposase DDE" evidence="2">
    <location>
        <begin position="205"/>
        <end position="313"/>
    </location>
</feature>
<dbReference type="Pfam" id="PF01498">
    <property type="entry name" value="HTH_Tnp_Tc3_2"/>
    <property type="match status" value="1"/>
</dbReference>
<dbReference type="PANTHER" id="PTHR23022:SF134">
    <property type="entry name" value="TRANSPOSABLE ELEMENT TC1 TRANSPOSASE"/>
    <property type="match status" value="1"/>
</dbReference>
<organism evidence="3 4">
    <name type="scientific">Cyprinus carpio</name>
    <name type="common">Common carp</name>
    <dbReference type="NCBI Taxonomy" id="7962"/>
    <lineage>
        <taxon>Eukaryota</taxon>
        <taxon>Metazoa</taxon>
        <taxon>Chordata</taxon>
        <taxon>Craniata</taxon>
        <taxon>Vertebrata</taxon>
        <taxon>Euteleostomi</taxon>
        <taxon>Actinopterygii</taxon>
        <taxon>Neopterygii</taxon>
        <taxon>Teleostei</taxon>
        <taxon>Ostariophysi</taxon>
        <taxon>Cypriniformes</taxon>
        <taxon>Cyprinidae</taxon>
        <taxon>Cyprininae</taxon>
        <taxon>Cyprinus</taxon>
    </lineage>
</organism>
<sequence>MMLAPPCFTVFTVYCGLNSELGGRLTNCLWPLDPKRTILLSSVHKMFLHFSLGQLMCSLANCNLFCTCLFFNRGTLRGILENRLASHRRLLTVTVLTGNSRLSLIILELPVSTVTVRRRLCEANLFSRIPRKVPLLKKRHVQKRLQFAKEHINWPKEKWRNILWTDESKIVLFGSKGHRQFVRRPPNSEFKPQYTVKTVKHGGASIMIWACFSYYGVGPIYRIPGIMDQFAYVKILEEVMLPYAEEDMPLKWLFQQDNDPKHTSKRAKSWFQTNKINVMEWPAQSPDLNPIENLWGDIKNAVSEAKPRNVNELWNVVKESWSGITAERCHKLVDSMPHRCQAVLKNCGHTTKY</sequence>